<gene>
    <name evidence="1" type="ORF">ES815_18640</name>
</gene>
<protein>
    <submittedName>
        <fullName evidence="1">Uncharacterized protein</fullName>
    </submittedName>
</protein>
<evidence type="ECO:0000313" key="2">
    <source>
        <dbReference type="Proteomes" id="UP000317812"/>
    </source>
</evidence>
<reference evidence="1 2" key="1">
    <citation type="submission" date="2019-01" db="EMBL/GenBank/DDBJ databases">
        <title>Florfenicol resistance in Enterobacteriaceae and whole-genome sequence analysis of florfenicol-resistant Leclercia adecarboxylata strain R25.</title>
        <authorList>
            <person name="Bao Q."/>
            <person name="Ying Y."/>
        </authorList>
    </citation>
    <scope>NUCLEOTIDE SEQUENCE [LARGE SCALE GENOMIC DNA]</scope>
    <source>
        <strain evidence="1 2">R25</strain>
    </source>
</reference>
<proteinExistence type="predicted"/>
<name>A0AAP9DCG4_9ENTR</name>
<dbReference type="RefSeq" id="WP_142489121.1">
    <property type="nucleotide sequence ID" value="NZ_CP035382.1"/>
</dbReference>
<sequence>MIDETDIRRVVAGEISEVTPSILAELATELLSLRQENARLKQLLAREVKLPWTSASPVCDIEAGYAAGVTDSKEAIRRAGFLIEGDD</sequence>
<accession>A0AAP9DCG4</accession>
<evidence type="ECO:0000313" key="1">
    <source>
        <dbReference type="EMBL" id="QDK20209.1"/>
    </source>
</evidence>
<dbReference type="EMBL" id="CP035382">
    <property type="protein sequence ID" value="QDK20209.1"/>
    <property type="molecule type" value="Genomic_DNA"/>
</dbReference>
<organism evidence="1 2">
    <name type="scientific">Leclercia adecarboxylata</name>
    <dbReference type="NCBI Taxonomy" id="83655"/>
    <lineage>
        <taxon>Bacteria</taxon>
        <taxon>Pseudomonadati</taxon>
        <taxon>Pseudomonadota</taxon>
        <taxon>Gammaproteobacteria</taxon>
        <taxon>Enterobacterales</taxon>
        <taxon>Enterobacteriaceae</taxon>
        <taxon>Leclercia</taxon>
    </lineage>
</organism>
<dbReference type="Proteomes" id="UP000317812">
    <property type="component" value="Chromosome"/>
</dbReference>
<dbReference type="AlphaFoldDB" id="A0AAP9DCG4"/>